<evidence type="ECO:0000256" key="3">
    <source>
        <dbReference type="PROSITE-ProRule" id="PRU00221"/>
    </source>
</evidence>
<keyword evidence="2" id="KW-0677">Repeat</keyword>
<dbReference type="Gene3D" id="2.130.10.10">
    <property type="entry name" value="YVTN repeat-like/Quinoprotein amine dehydrogenase"/>
    <property type="match status" value="1"/>
</dbReference>
<dbReference type="InterPro" id="IPR015943">
    <property type="entry name" value="WD40/YVTN_repeat-like_dom_sf"/>
</dbReference>
<reference evidence="4" key="1">
    <citation type="submission" date="2023-03" db="EMBL/GenBank/DDBJ databases">
        <title>Mating type loci evolution in Malassezia.</title>
        <authorList>
            <person name="Coelho M.A."/>
        </authorList>
    </citation>
    <scope>NUCLEOTIDE SEQUENCE</scope>
    <source>
        <strain evidence="4">CBS 9431</strain>
    </source>
</reference>
<dbReference type="PROSITE" id="PS50082">
    <property type="entry name" value="WD_REPEATS_2"/>
    <property type="match status" value="1"/>
</dbReference>
<dbReference type="Proteomes" id="UP001217754">
    <property type="component" value="Chromosome 1"/>
</dbReference>
<keyword evidence="1 3" id="KW-0853">WD repeat</keyword>
<dbReference type="InterPro" id="IPR001680">
    <property type="entry name" value="WD40_rpt"/>
</dbReference>
<dbReference type="GeneID" id="85224070"/>
<evidence type="ECO:0000256" key="2">
    <source>
        <dbReference type="ARBA" id="ARBA00022737"/>
    </source>
</evidence>
<accession>A0AAF0F310</accession>
<evidence type="ECO:0000256" key="1">
    <source>
        <dbReference type="ARBA" id="ARBA00022574"/>
    </source>
</evidence>
<name>A0AAF0F310_9BASI</name>
<keyword evidence="5" id="KW-1185">Reference proteome</keyword>
<organism evidence="4 5">
    <name type="scientific">Malassezia japonica</name>
    <dbReference type="NCBI Taxonomy" id="223818"/>
    <lineage>
        <taxon>Eukaryota</taxon>
        <taxon>Fungi</taxon>
        <taxon>Dikarya</taxon>
        <taxon>Basidiomycota</taxon>
        <taxon>Ustilaginomycotina</taxon>
        <taxon>Malasseziomycetes</taxon>
        <taxon>Malasseziales</taxon>
        <taxon>Malasseziaceae</taxon>
        <taxon>Malassezia</taxon>
    </lineage>
</organism>
<dbReference type="InterPro" id="IPR036322">
    <property type="entry name" value="WD40_repeat_dom_sf"/>
</dbReference>
<dbReference type="Pfam" id="PF00400">
    <property type="entry name" value="WD40"/>
    <property type="match status" value="3"/>
</dbReference>
<sequence length="609" mass="65866">MEGNEFSQFRAPEGTYVCTDWSNPIVNRNATQHGGNALASNAPGIHLTLSAPRTAGCTEPPRTSAVSLRAPNTRARLDHDTPGFPLDPALAAQGLDANPADIAEIGAEGEPAQEHGAHFAGLHRAMGTLSARPNRPKTSLKGSNSVFIMRANVHTDLGKILGQRTESVTITVVTASKSLVWFANIGGKIREPLARVTFSSTPTCHDINQFTRCGERLDVVVGFAHGDILWVDPVTMRYNRINKGGALNGSIVRQVRWLPRSENLFLTAHADGAIIVFDREREDATNCAHLPEPPTDWDPRESMFVSRPPEGMAEEQAANGWRMSKPKEVPWSSLNPVSYWCVSRKAVTDIAFSPDSTQAAITSDDGLLRIVDVDSETLVRSFSSYFGGFNCVCWSPDGRLLLTGGQDDLLTLWAPHEGRIIARAQGHKSFITAIAFDPWHGRGSEDAYRLVSVGEDCCLALWDFSPAALQRPKAYTRNTATIRGDRTSFPSASQGRSTVHIPAPARAEVATIEPTTLAPIPGTMLSSVRVAPSGFLLLHYDGQLDWLARPKPNHVPLATDLDAAQLATSDGDESFEAKSPTRGISRAFGLGLPSLRRKASQSMNGTVAS</sequence>
<dbReference type="SUPFAM" id="SSF50978">
    <property type="entry name" value="WD40 repeat-like"/>
    <property type="match status" value="1"/>
</dbReference>
<gene>
    <name evidence="4" type="ORF">MJAP1_000421</name>
</gene>
<dbReference type="GO" id="GO:0005634">
    <property type="term" value="C:nucleus"/>
    <property type="evidence" value="ECO:0007669"/>
    <property type="project" value="TreeGrafter"/>
</dbReference>
<dbReference type="PANTHER" id="PTHR14107">
    <property type="entry name" value="WD REPEAT PROTEIN"/>
    <property type="match status" value="1"/>
</dbReference>
<dbReference type="AlphaFoldDB" id="A0AAF0F310"/>
<evidence type="ECO:0008006" key="6">
    <source>
        <dbReference type="Google" id="ProtNLM"/>
    </source>
</evidence>
<dbReference type="PANTHER" id="PTHR14107:SF16">
    <property type="entry name" value="AT02583P"/>
    <property type="match status" value="1"/>
</dbReference>
<dbReference type="EMBL" id="CP119958">
    <property type="protein sequence ID" value="WFD37477.1"/>
    <property type="molecule type" value="Genomic_DNA"/>
</dbReference>
<dbReference type="GO" id="GO:0032153">
    <property type="term" value="C:cell division site"/>
    <property type="evidence" value="ECO:0007669"/>
    <property type="project" value="TreeGrafter"/>
</dbReference>
<dbReference type="GO" id="GO:0045013">
    <property type="term" value="P:carbon catabolite repression of transcription"/>
    <property type="evidence" value="ECO:0007669"/>
    <property type="project" value="TreeGrafter"/>
</dbReference>
<protein>
    <recommendedName>
        <fullName evidence="6">WD40 repeat-like protein</fullName>
    </recommendedName>
</protein>
<feature type="repeat" description="WD" evidence="3">
    <location>
        <begin position="382"/>
        <end position="423"/>
    </location>
</feature>
<evidence type="ECO:0000313" key="4">
    <source>
        <dbReference type="EMBL" id="WFD37477.1"/>
    </source>
</evidence>
<dbReference type="SMART" id="SM00320">
    <property type="entry name" value="WD40"/>
    <property type="match status" value="4"/>
</dbReference>
<evidence type="ECO:0000313" key="5">
    <source>
        <dbReference type="Proteomes" id="UP001217754"/>
    </source>
</evidence>
<proteinExistence type="predicted"/>
<dbReference type="PROSITE" id="PS50294">
    <property type="entry name" value="WD_REPEATS_REGION"/>
    <property type="match status" value="1"/>
</dbReference>
<dbReference type="InterPro" id="IPR051362">
    <property type="entry name" value="WD_repeat_creC_regulators"/>
</dbReference>
<dbReference type="GO" id="GO:0051286">
    <property type="term" value="C:cell tip"/>
    <property type="evidence" value="ECO:0007669"/>
    <property type="project" value="TreeGrafter"/>
</dbReference>
<dbReference type="RefSeq" id="XP_060120374.1">
    <property type="nucleotide sequence ID" value="XM_060264391.1"/>
</dbReference>